<dbReference type="AlphaFoldDB" id="A0A143PW65"/>
<dbReference type="InterPro" id="IPR003715">
    <property type="entry name" value="Poly_export_N"/>
</dbReference>
<keyword evidence="1 3" id="KW-0732">Signal</keyword>
<dbReference type="InterPro" id="IPR019554">
    <property type="entry name" value="Soluble_ligand-bd"/>
</dbReference>
<dbReference type="KEGG" id="abac:LuPra_06283"/>
<dbReference type="Proteomes" id="UP000076079">
    <property type="component" value="Chromosome"/>
</dbReference>
<dbReference type="InterPro" id="IPR049712">
    <property type="entry name" value="Poly_export"/>
</dbReference>
<feature type="region of interest" description="Disordered" evidence="2">
    <location>
        <begin position="25"/>
        <end position="49"/>
    </location>
</feature>
<proteinExistence type="predicted"/>
<evidence type="ECO:0000256" key="3">
    <source>
        <dbReference type="SAM" id="SignalP"/>
    </source>
</evidence>
<reference evidence="7" key="2">
    <citation type="submission" date="2016-04" db="EMBL/GenBank/DDBJ databases">
        <title>First Complete Genome Sequence of a Subdivision 6 Acidobacterium.</title>
        <authorList>
            <person name="Huang S."/>
            <person name="Vieira S."/>
            <person name="Bunk B."/>
            <person name="Riedel T."/>
            <person name="Sproeer C."/>
            <person name="Overmann J."/>
        </authorList>
    </citation>
    <scope>NUCLEOTIDE SEQUENCE [LARGE SCALE GENOMIC DNA]</scope>
    <source>
        <strain evidence="7">DSM 100886 HEG_-6_39</strain>
    </source>
</reference>
<dbReference type="PANTHER" id="PTHR33619:SF3">
    <property type="entry name" value="POLYSACCHARIDE EXPORT PROTEIN GFCE-RELATED"/>
    <property type="match status" value="1"/>
</dbReference>
<sequence length="209" mass="22256" precursor="true">MSKISVLPVLLAMVLALTLGSEHAATAQSRPAPPGSGTPTEPSVTTEPGFTIGPEDVLAIHVWREADVSVEVTVRTDGMITMPLIRDVKAAGLTPNDLADHIQTALREFVTDASVTVILKQMNSRKVFITGEVAKPGVYPLRSTVTVMQFIALAGGLTEFADANEITVLRVADGKTTTLKVPYKDIAKGKRVEMNVVLEPGDTVVVPEK</sequence>
<gene>
    <name evidence="6" type="primary">kpsD_2</name>
    <name evidence="6" type="ORF">LuPra_06283</name>
</gene>
<feature type="compositionally biased region" description="Polar residues" evidence="2">
    <location>
        <begin position="37"/>
        <end position="48"/>
    </location>
</feature>
<evidence type="ECO:0000256" key="1">
    <source>
        <dbReference type="ARBA" id="ARBA00022729"/>
    </source>
</evidence>
<organism evidence="6 7">
    <name type="scientific">Luteitalea pratensis</name>
    <dbReference type="NCBI Taxonomy" id="1855912"/>
    <lineage>
        <taxon>Bacteria</taxon>
        <taxon>Pseudomonadati</taxon>
        <taxon>Acidobacteriota</taxon>
        <taxon>Vicinamibacteria</taxon>
        <taxon>Vicinamibacterales</taxon>
        <taxon>Vicinamibacteraceae</taxon>
        <taxon>Luteitalea</taxon>
    </lineage>
</organism>
<evidence type="ECO:0000256" key="2">
    <source>
        <dbReference type="SAM" id="MobiDB-lite"/>
    </source>
</evidence>
<dbReference type="Pfam" id="PF02563">
    <property type="entry name" value="Poly_export"/>
    <property type="match status" value="1"/>
</dbReference>
<evidence type="ECO:0000259" key="5">
    <source>
        <dbReference type="Pfam" id="PF10531"/>
    </source>
</evidence>
<dbReference type="EMBL" id="CP015136">
    <property type="protein sequence ID" value="AMY12997.1"/>
    <property type="molecule type" value="Genomic_DNA"/>
</dbReference>
<dbReference type="OrthoDB" id="193635at2"/>
<dbReference type="Pfam" id="PF10531">
    <property type="entry name" value="SLBB"/>
    <property type="match status" value="1"/>
</dbReference>
<protein>
    <submittedName>
        <fullName evidence="6">Polysialic acid transport protein KpsD</fullName>
    </submittedName>
</protein>
<reference evidence="6 7" key="1">
    <citation type="journal article" date="2016" name="Genome Announc.">
        <title>First Complete Genome Sequence of a Subdivision 6 Acidobacterium Strain.</title>
        <authorList>
            <person name="Huang S."/>
            <person name="Vieira S."/>
            <person name="Bunk B."/>
            <person name="Riedel T."/>
            <person name="Sproer C."/>
            <person name="Overmann J."/>
        </authorList>
    </citation>
    <scope>NUCLEOTIDE SEQUENCE [LARGE SCALE GENOMIC DNA]</scope>
    <source>
        <strain evidence="7">DSM 100886 HEG_-6_39</strain>
    </source>
</reference>
<dbReference type="Gene3D" id="3.30.1950.10">
    <property type="entry name" value="wza like domain"/>
    <property type="match status" value="1"/>
</dbReference>
<keyword evidence="7" id="KW-1185">Reference proteome</keyword>
<dbReference type="PANTHER" id="PTHR33619">
    <property type="entry name" value="POLYSACCHARIDE EXPORT PROTEIN GFCE-RELATED"/>
    <property type="match status" value="1"/>
</dbReference>
<accession>A0A143PW65</accession>
<name>A0A143PW65_LUTPR</name>
<dbReference type="STRING" id="1855912.LuPra_06283"/>
<feature type="domain" description="Polysaccharide export protein N-terminal" evidence="4">
    <location>
        <begin position="46"/>
        <end position="119"/>
    </location>
</feature>
<evidence type="ECO:0000313" key="6">
    <source>
        <dbReference type="EMBL" id="AMY12997.1"/>
    </source>
</evidence>
<dbReference type="Gene3D" id="3.10.560.10">
    <property type="entry name" value="Outer membrane lipoprotein wza domain like"/>
    <property type="match status" value="1"/>
</dbReference>
<feature type="chain" id="PRO_5007512079" evidence="3">
    <location>
        <begin position="25"/>
        <end position="209"/>
    </location>
</feature>
<evidence type="ECO:0000259" key="4">
    <source>
        <dbReference type="Pfam" id="PF02563"/>
    </source>
</evidence>
<evidence type="ECO:0000313" key="7">
    <source>
        <dbReference type="Proteomes" id="UP000076079"/>
    </source>
</evidence>
<feature type="domain" description="Soluble ligand binding" evidence="5">
    <location>
        <begin position="126"/>
        <end position="176"/>
    </location>
</feature>
<feature type="signal peptide" evidence="3">
    <location>
        <begin position="1"/>
        <end position="24"/>
    </location>
</feature>
<dbReference type="GO" id="GO:0015159">
    <property type="term" value="F:polysaccharide transmembrane transporter activity"/>
    <property type="evidence" value="ECO:0007669"/>
    <property type="project" value="InterPro"/>
</dbReference>